<evidence type="ECO:0000259" key="2">
    <source>
        <dbReference type="Pfam" id="PF03703"/>
    </source>
</evidence>
<feature type="transmembrane region" description="Helical" evidence="1">
    <location>
        <begin position="41"/>
        <end position="60"/>
    </location>
</feature>
<evidence type="ECO:0000313" key="3">
    <source>
        <dbReference type="EMBL" id="OBX34881.1"/>
    </source>
</evidence>
<dbReference type="InterPro" id="IPR005182">
    <property type="entry name" value="YdbS-like_PH"/>
</dbReference>
<keyword evidence="1" id="KW-1133">Transmembrane helix</keyword>
<reference evidence="3 4" key="1">
    <citation type="submission" date="2016-06" db="EMBL/GenBank/DDBJ databases">
        <title>Genome sequence of halotolerant plant growth promoting strain of Halomonas elongata HEK1 isolated from salterns of Rann of Kutch, Gujarat, India.</title>
        <authorList>
            <person name="Gaba S."/>
            <person name="Singh R.N."/>
            <person name="Abrol S."/>
            <person name="Kaushik R."/>
            <person name="Saxena A.K."/>
        </authorList>
    </citation>
    <scope>NUCLEOTIDE SEQUENCE [LARGE SCALE GENOMIC DNA]</scope>
    <source>
        <strain evidence="3 4">HEK1</strain>
    </source>
</reference>
<gene>
    <name evidence="3" type="ORF">A8U91_03944</name>
</gene>
<dbReference type="PANTHER" id="PTHR37938">
    <property type="entry name" value="BLL0215 PROTEIN"/>
    <property type="match status" value="1"/>
</dbReference>
<keyword evidence="1" id="KW-0472">Membrane</keyword>
<organism evidence="3 4">
    <name type="scientific">Halomonas elongata</name>
    <dbReference type="NCBI Taxonomy" id="2746"/>
    <lineage>
        <taxon>Bacteria</taxon>
        <taxon>Pseudomonadati</taxon>
        <taxon>Pseudomonadota</taxon>
        <taxon>Gammaproteobacteria</taxon>
        <taxon>Oceanospirillales</taxon>
        <taxon>Halomonadaceae</taxon>
        <taxon>Halomonas</taxon>
    </lineage>
</organism>
<dbReference type="PATRIC" id="fig|2746.7.peg.4057"/>
<proteinExistence type="predicted"/>
<dbReference type="Pfam" id="PF03703">
    <property type="entry name" value="bPH_2"/>
    <property type="match status" value="1"/>
</dbReference>
<accession>A0A1B8NXY1</accession>
<keyword evidence="1" id="KW-0812">Transmembrane</keyword>
<dbReference type="Proteomes" id="UP000092504">
    <property type="component" value="Unassembled WGS sequence"/>
</dbReference>
<feature type="domain" description="YdbS-like PH" evidence="2">
    <location>
        <begin position="105"/>
        <end position="181"/>
    </location>
</feature>
<comment type="caution">
    <text evidence="3">The sequence shown here is derived from an EMBL/GenBank/DDBJ whole genome shotgun (WGS) entry which is preliminary data.</text>
</comment>
<feature type="transmembrane region" description="Helical" evidence="1">
    <location>
        <begin position="81"/>
        <end position="104"/>
    </location>
</feature>
<sequence>MDPSMMDNNDYPAQSTSTNYSAVETSLATLKPSAKAAIPSALWWLSMALVITGFGVYLVTQRPDIAQWFEQTLGAGIPGHFLMWGLVLVWVVFLTPPLFQLLVLKTTTYHVTNQRLEYTRGILHRRRDQLELVRIRDLSASRTLVQRLLGIGTVIMETVDRSHPIFRIEAQPDVYALTDWLHQLNADERTRLNYREFEGTQGVE</sequence>
<evidence type="ECO:0000313" key="4">
    <source>
        <dbReference type="Proteomes" id="UP000092504"/>
    </source>
</evidence>
<dbReference type="EMBL" id="MAJD01000002">
    <property type="protein sequence ID" value="OBX34881.1"/>
    <property type="molecule type" value="Genomic_DNA"/>
</dbReference>
<name>A0A1B8NXY1_HALEL</name>
<dbReference type="AlphaFoldDB" id="A0A1B8NXY1"/>
<dbReference type="PANTHER" id="PTHR37938:SF1">
    <property type="entry name" value="BLL0215 PROTEIN"/>
    <property type="match status" value="1"/>
</dbReference>
<protein>
    <submittedName>
        <fullName evidence="3">Bacterial membrane flanked domain protein</fullName>
    </submittedName>
</protein>
<evidence type="ECO:0000256" key="1">
    <source>
        <dbReference type="SAM" id="Phobius"/>
    </source>
</evidence>